<dbReference type="GO" id="GO:0004140">
    <property type="term" value="F:dephospho-CoA kinase activity"/>
    <property type="evidence" value="ECO:0007669"/>
    <property type="project" value="InterPro"/>
</dbReference>
<dbReference type="Proteomes" id="UP001168990">
    <property type="component" value="Unassembled WGS sequence"/>
</dbReference>
<dbReference type="InterPro" id="IPR027417">
    <property type="entry name" value="P-loop_NTPase"/>
</dbReference>
<keyword evidence="1" id="KW-0547">Nucleotide-binding</keyword>
<dbReference type="PROSITE" id="PS51219">
    <property type="entry name" value="DPCK"/>
    <property type="match status" value="1"/>
</dbReference>
<dbReference type="GO" id="GO:0015937">
    <property type="term" value="P:coenzyme A biosynthetic process"/>
    <property type="evidence" value="ECO:0007669"/>
    <property type="project" value="InterPro"/>
</dbReference>
<reference evidence="3" key="2">
    <citation type="submission" date="2023-03" db="EMBL/GenBank/DDBJ databases">
        <authorList>
            <person name="Inwood S.N."/>
            <person name="Skelly J.G."/>
            <person name="Guhlin J."/>
            <person name="Harrop T.W.R."/>
            <person name="Goldson S.G."/>
            <person name="Dearden P.K."/>
        </authorList>
    </citation>
    <scope>NUCLEOTIDE SEQUENCE</scope>
    <source>
        <strain evidence="3">Irish</strain>
        <tissue evidence="3">Whole body</tissue>
    </source>
</reference>
<dbReference type="EMBL" id="JAQQBS010000001">
    <property type="protein sequence ID" value="KAK0175996.1"/>
    <property type="molecule type" value="Genomic_DNA"/>
</dbReference>
<sequence>MTVLSKLRIAAQMPQEQKMEQANFLIENSGSLEDLRNQTIRVINVLQSSKYHWKLRFMIVSFFLILLIRI</sequence>
<proteinExistence type="predicted"/>
<reference evidence="3" key="1">
    <citation type="journal article" date="2023" name="bioRxiv">
        <title>Scaffold-level genome assemblies of two parasitoid biocontrol wasps reveal the parthenogenesis mechanism and an associated novel virus.</title>
        <authorList>
            <person name="Inwood S."/>
            <person name="Skelly J."/>
            <person name="Guhlin J."/>
            <person name="Harrop T."/>
            <person name="Goldson S."/>
            <person name="Dearden P."/>
        </authorList>
    </citation>
    <scope>NUCLEOTIDE SEQUENCE</scope>
    <source>
        <strain evidence="3">Irish</strain>
        <tissue evidence="3">Whole body</tissue>
    </source>
</reference>
<name>A0AA39FUX4_9HYME</name>
<evidence type="ECO:0000313" key="4">
    <source>
        <dbReference type="Proteomes" id="UP001168990"/>
    </source>
</evidence>
<keyword evidence="2" id="KW-0067">ATP-binding</keyword>
<dbReference type="AlphaFoldDB" id="A0AA39FUX4"/>
<dbReference type="GO" id="GO:0005524">
    <property type="term" value="F:ATP binding"/>
    <property type="evidence" value="ECO:0007669"/>
    <property type="project" value="UniProtKB-KW"/>
</dbReference>
<dbReference type="Gene3D" id="3.40.50.300">
    <property type="entry name" value="P-loop containing nucleotide triphosphate hydrolases"/>
    <property type="match status" value="1"/>
</dbReference>
<evidence type="ECO:0000256" key="2">
    <source>
        <dbReference type="ARBA" id="ARBA00022840"/>
    </source>
</evidence>
<accession>A0AA39FUX4</accession>
<evidence type="ECO:0000313" key="3">
    <source>
        <dbReference type="EMBL" id="KAK0175996.1"/>
    </source>
</evidence>
<evidence type="ECO:0000256" key="1">
    <source>
        <dbReference type="ARBA" id="ARBA00022741"/>
    </source>
</evidence>
<comment type="caution">
    <text evidence="3">The sequence shown here is derived from an EMBL/GenBank/DDBJ whole genome shotgun (WGS) entry which is preliminary data.</text>
</comment>
<gene>
    <name evidence="3" type="ORF">PV328_000177</name>
</gene>
<organism evidence="3 4">
    <name type="scientific">Microctonus aethiopoides</name>
    <dbReference type="NCBI Taxonomy" id="144406"/>
    <lineage>
        <taxon>Eukaryota</taxon>
        <taxon>Metazoa</taxon>
        <taxon>Ecdysozoa</taxon>
        <taxon>Arthropoda</taxon>
        <taxon>Hexapoda</taxon>
        <taxon>Insecta</taxon>
        <taxon>Pterygota</taxon>
        <taxon>Neoptera</taxon>
        <taxon>Endopterygota</taxon>
        <taxon>Hymenoptera</taxon>
        <taxon>Apocrita</taxon>
        <taxon>Ichneumonoidea</taxon>
        <taxon>Braconidae</taxon>
        <taxon>Euphorinae</taxon>
        <taxon>Microctonus</taxon>
    </lineage>
</organism>
<dbReference type="InterPro" id="IPR001977">
    <property type="entry name" value="Depp_CoAkinase"/>
</dbReference>
<protein>
    <submittedName>
        <fullName evidence="3">Uncharacterized protein</fullName>
    </submittedName>
</protein>
<keyword evidence="4" id="KW-1185">Reference proteome</keyword>